<gene>
    <name evidence="1" type="primary">g392</name>
    <name evidence="1" type="ORF">NpPPO83_00000392</name>
</gene>
<comment type="caution">
    <text evidence="1">The sequence shown here is derived from an EMBL/GenBank/DDBJ whole genome shotgun (WGS) entry which is preliminary data.</text>
</comment>
<keyword evidence="2" id="KW-1185">Reference proteome</keyword>
<evidence type="ECO:0000313" key="1">
    <source>
        <dbReference type="EMBL" id="GME48727.1"/>
    </source>
</evidence>
<proteinExistence type="predicted"/>
<accession>A0ACB5SMZ9</accession>
<sequence length="338" mass="36137">MFARIAPYADLHTTLDGPGDQRPTALRIIQDEDLIGKWTDRTIFITGANQGIGLETAHALHATGATLYLGVRSIAKGEAAKASILSTSTGTGPIHLIELSLDSLASVRTAAAAFLRRSPRLNILINNAGIMAAPHALTADGFESQLGTNHLGHFLLTSLLLPTLAASSTPSFASRVVNLSSAGHRAHADAQIDLTDLSWERRGYHAWRAYGAAKTANILHANRLDRACGPAVRGFSVNPGGINTGLFRHLSEEEKANYEKWRTVFKSPEQGAATTVWCATAAVLEGKGGMYCEDCGEGAPADAEGGRRDITYAPWAKGDVEAEDKLWEISEKMVGLRQ</sequence>
<protein>
    <submittedName>
        <fullName evidence="1">Short-chain dehydrogenase/reductase SDR</fullName>
    </submittedName>
</protein>
<dbReference type="EMBL" id="BSXG01000145">
    <property type="protein sequence ID" value="GME48727.1"/>
    <property type="molecule type" value="Genomic_DNA"/>
</dbReference>
<name>A0ACB5SMZ9_9PEZI</name>
<dbReference type="Proteomes" id="UP001165186">
    <property type="component" value="Unassembled WGS sequence"/>
</dbReference>
<evidence type="ECO:0000313" key="2">
    <source>
        <dbReference type="Proteomes" id="UP001165186"/>
    </source>
</evidence>
<reference evidence="1" key="1">
    <citation type="submission" date="2024-09" db="EMBL/GenBank/DDBJ databases">
        <title>Draft Genome Sequences of Neofusicoccum parvum.</title>
        <authorList>
            <person name="Ashida A."/>
            <person name="Camagna M."/>
            <person name="Tanaka A."/>
            <person name="Takemoto D."/>
        </authorList>
    </citation>
    <scope>NUCLEOTIDE SEQUENCE</scope>
    <source>
        <strain evidence="1">PPO83</strain>
    </source>
</reference>
<organism evidence="1 2">
    <name type="scientific">Neofusicoccum parvum</name>
    <dbReference type="NCBI Taxonomy" id="310453"/>
    <lineage>
        <taxon>Eukaryota</taxon>
        <taxon>Fungi</taxon>
        <taxon>Dikarya</taxon>
        <taxon>Ascomycota</taxon>
        <taxon>Pezizomycotina</taxon>
        <taxon>Dothideomycetes</taxon>
        <taxon>Dothideomycetes incertae sedis</taxon>
        <taxon>Botryosphaeriales</taxon>
        <taxon>Botryosphaeriaceae</taxon>
        <taxon>Neofusicoccum</taxon>
    </lineage>
</organism>